<evidence type="ECO:0000256" key="3">
    <source>
        <dbReference type="ARBA" id="ARBA00022737"/>
    </source>
</evidence>
<comment type="subcellular location">
    <subcellularLocation>
        <location evidence="1">Cytoplasm</location>
    </subcellularLocation>
</comment>
<sequence>MNFEITFDLRYPKLTFEGPSFKLIMNQEDDDALRAALAQAEQFKNEGNEALKEKDYAEAIRLYTCALDLDPTNAIYLSNRSAAHLSNDSKTKALRDAEACIEHKPNWWKGYMRKGAAEHALNRFDLAKQTYFRGLEKDPGNASLQDAIEDVRVAQEAYSLQLKKENAEKEAARLAQEAVAKAKADEEALLASFMDEVEALEDQANTVKKPAPIIRLLQPHFEWINLNPFRVLMLDTDATDEEIKQHYRKICMLRFRQIKKAHDQMLNEDRRKTCIRMIDNAIESVAVERKQKLKKFRADQLPDLADLYDKAVLKAFAESENRRRNVESREMKQRRREAEQEEAEKEKVVNTPHLQILMRPGFDFERRMLDMDWHLVEAFNMNDIDTALLQEMVPTLTYALVTETACTSPRLSCKLIRILQLVVETFIECRKGDAYDAHVHQEDLIAVSNERDSFRLRLKEAKTDVKALKAQLARCTTLLKSCSQVLQAQGCSPHTIAAVESMLATSDSMMSTFTPTTDATMPKVAHLCAFCGKAFGTQDYLLKHIDRRHASSSEGVVGKGTIQGGGSSNNQTPNIDIITKLELLLAQHEVHMKKATADSADTLQALQNELAIERAVANELKLARSDLQWR</sequence>
<feature type="coiled-coil region" evidence="11">
    <location>
        <begin position="451"/>
        <end position="478"/>
    </location>
</feature>
<dbReference type="Proteomes" id="UP000285712">
    <property type="component" value="Unassembled WGS sequence"/>
</dbReference>
<dbReference type="VEuPathDB" id="FungiDB:H257_06033"/>
<dbReference type="PROSITE" id="PS50157">
    <property type="entry name" value="ZINC_FINGER_C2H2_2"/>
    <property type="match status" value="1"/>
</dbReference>
<keyword evidence="9" id="KW-0862">Zinc</keyword>
<evidence type="ECO:0000256" key="8">
    <source>
        <dbReference type="ARBA" id="ARBA00076447"/>
    </source>
</evidence>
<dbReference type="InterPro" id="IPR001623">
    <property type="entry name" value="DnaJ_domain"/>
</dbReference>
<evidence type="ECO:0000256" key="5">
    <source>
        <dbReference type="ARBA" id="ARBA00056105"/>
    </source>
</evidence>
<dbReference type="PROSITE" id="PS00028">
    <property type="entry name" value="ZINC_FINGER_C2H2_1"/>
    <property type="match status" value="1"/>
</dbReference>
<dbReference type="InterPro" id="IPR011990">
    <property type="entry name" value="TPR-like_helical_dom_sf"/>
</dbReference>
<dbReference type="CDD" id="cd06257">
    <property type="entry name" value="DnaJ"/>
    <property type="match status" value="1"/>
</dbReference>
<evidence type="ECO:0000313" key="15">
    <source>
        <dbReference type="Proteomes" id="UP000285712"/>
    </source>
</evidence>
<evidence type="ECO:0000256" key="11">
    <source>
        <dbReference type="SAM" id="Coils"/>
    </source>
</evidence>
<keyword evidence="2" id="KW-0963">Cytoplasm</keyword>
<evidence type="ECO:0000313" key="14">
    <source>
        <dbReference type="EMBL" id="RHY93667.1"/>
    </source>
</evidence>
<comment type="subunit">
    <text evidence="6">Monomer. Homodimer. Forms a complex composed of HOP and chaperones HSP70 and HSP90; the interaction is stronger in the absence of ATP. Interacts (via TPR 1, 2, 3, 7, 8 and 9 repeats) with HSP70 (via C-terminus); the interaction is direct and is stronger in the absence of ATP. Interacts (via TPR 4, 5 and 6 repeats) with HSP90 (via C-terminus); the interaction is direct.</text>
</comment>
<evidence type="ECO:0000256" key="7">
    <source>
        <dbReference type="ARBA" id="ARBA00074766"/>
    </source>
</evidence>
<keyword evidence="9" id="KW-0479">Metal-binding</keyword>
<feature type="repeat" description="TPR" evidence="10">
    <location>
        <begin position="40"/>
        <end position="73"/>
    </location>
</feature>
<evidence type="ECO:0000259" key="13">
    <source>
        <dbReference type="PROSITE" id="PS50157"/>
    </source>
</evidence>
<keyword evidence="9" id="KW-0863">Zinc-finger</keyword>
<dbReference type="FunFam" id="1.25.40.10:FF:000020">
    <property type="entry name" value="Stress-induced phosphoprotein 1"/>
    <property type="match status" value="1"/>
</dbReference>
<dbReference type="Gene3D" id="3.30.160.60">
    <property type="entry name" value="Classic Zinc Finger"/>
    <property type="match status" value="1"/>
</dbReference>
<feature type="coiled-coil region" evidence="11">
    <location>
        <begin position="26"/>
        <end position="53"/>
    </location>
</feature>
<dbReference type="SUPFAM" id="SSF48452">
    <property type="entry name" value="TPR-like"/>
    <property type="match status" value="1"/>
</dbReference>
<evidence type="ECO:0000256" key="2">
    <source>
        <dbReference type="ARBA" id="ARBA00022490"/>
    </source>
</evidence>
<gene>
    <name evidence="14" type="ORF">DYB35_005943</name>
</gene>
<evidence type="ECO:0000256" key="12">
    <source>
        <dbReference type="SAM" id="MobiDB-lite"/>
    </source>
</evidence>
<evidence type="ECO:0000256" key="1">
    <source>
        <dbReference type="ARBA" id="ARBA00004496"/>
    </source>
</evidence>
<keyword evidence="3" id="KW-0677">Repeat</keyword>
<dbReference type="Gene3D" id="1.25.40.10">
    <property type="entry name" value="Tetratricopeptide repeat domain"/>
    <property type="match status" value="1"/>
</dbReference>
<evidence type="ECO:0000256" key="10">
    <source>
        <dbReference type="PROSITE-ProRule" id="PRU00339"/>
    </source>
</evidence>
<dbReference type="InterPro" id="IPR019734">
    <property type="entry name" value="TPR_rpt"/>
</dbReference>
<dbReference type="GO" id="GO:0051879">
    <property type="term" value="F:Hsp90 protein binding"/>
    <property type="evidence" value="ECO:0007669"/>
    <property type="project" value="TreeGrafter"/>
</dbReference>
<dbReference type="PROSITE" id="PS50005">
    <property type="entry name" value="TPR"/>
    <property type="match status" value="1"/>
</dbReference>
<dbReference type="VEuPathDB" id="FungiDB:H257_06031"/>
<evidence type="ECO:0000256" key="9">
    <source>
        <dbReference type="PROSITE-ProRule" id="PRU00042"/>
    </source>
</evidence>
<feature type="coiled-coil region" evidence="11">
    <location>
        <begin position="157"/>
        <end position="203"/>
    </location>
</feature>
<keyword evidence="11" id="KW-0175">Coiled coil</keyword>
<name>A0A418DF51_APHAT</name>
<dbReference type="SUPFAM" id="SSF46565">
    <property type="entry name" value="Chaperone J-domain"/>
    <property type="match status" value="1"/>
</dbReference>
<protein>
    <recommendedName>
        <fullName evidence="7">Hsp70-Hsp90 organising protein</fullName>
    </recommendedName>
    <alternativeName>
        <fullName evidence="8">Stress-inducible protein 1</fullName>
    </alternativeName>
</protein>
<dbReference type="PANTHER" id="PTHR22904">
    <property type="entry name" value="TPR REPEAT CONTAINING PROTEIN"/>
    <property type="match status" value="1"/>
</dbReference>
<dbReference type="PANTHER" id="PTHR22904:SF523">
    <property type="entry name" value="STRESS-INDUCED-PHOSPHOPROTEIN 1"/>
    <property type="match status" value="1"/>
</dbReference>
<feature type="domain" description="C2H2-type" evidence="13">
    <location>
        <begin position="526"/>
        <end position="554"/>
    </location>
</feature>
<dbReference type="GO" id="GO:0005737">
    <property type="term" value="C:cytoplasm"/>
    <property type="evidence" value="ECO:0007669"/>
    <property type="project" value="UniProtKB-SubCell"/>
</dbReference>
<accession>A0A418DF51</accession>
<dbReference type="InterPro" id="IPR036869">
    <property type="entry name" value="J_dom_sf"/>
</dbReference>
<dbReference type="InterPro" id="IPR013087">
    <property type="entry name" value="Znf_C2H2_type"/>
</dbReference>
<organism evidence="14 15">
    <name type="scientific">Aphanomyces astaci</name>
    <name type="common">Crayfish plague agent</name>
    <dbReference type="NCBI Taxonomy" id="112090"/>
    <lineage>
        <taxon>Eukaryota</taxon>
        <taxon>Sar</taxon>
        <taxon>Stramenopiles</taxon>
        <taxon>Oomycota</taxon>
        <taxon>Saprolegniomycetes</taxon>
        <taxon>Saprolegniales</taxon>
        <taxon>Verrucalvaceae</taxon>
        <taxon>Aphanomyces</taxon>
    </lineage>
</organism>
<feature type="region of interest" description="Disordered" evidence="12">
    <location>
        <begin position="323"/>
        <end position="345"/>
    </location>
</feature>
<dbReference type="GO" id="GO:0008270">
    <property type="term" value="F:zinc ion binding"/>
    <property type="evidence" value="ECO:0007669"/>
    <property type="project" value="UniProtKB-KW"/>
</dbReference>
<dbReference type="SMART" id="SM00028">
    <property type="entry name" value="TPR"/>
    <property type="match status" value="3"/>
</dbReference>
<keyword evidence="4 10" id="KW-0802">TPR repeat</keyword>
<reference evidence="14 15" key="1">
    <citation type="submission" date="2018-08" db="EMBL/GenBank/DDBJ databases">
        <title>Aphanomyces genome sequencing and annotation.</title>
        <authorList>
            <person name="Minardi D."/>
            <person name="Oidtmann B."/>
            <person name="Van Der Giezen M."/>
            <person name="Studholme D.J."/>
        </authorList>
    </citation>
    <scope>NUCLEOTIDE SEQUENCE [LARGE SCALE GENOMIC DNA]</scope>
    <source>
        <strain evidence="14 15">Sv</strain>
    </source>
</reference>
<evidence type="ECO:0000256" key="6">
    <source>
        <dbReference type="ARBA" id="ARBA00066016"/>
    </source>
</evidence>
<comment type="caution">
    <text evidence="14">The sequence shown here is derived from an EMBL/GenBank/DDBJ whole genome shotgun (WGS) entry which is preliminary data.</text>
</comment>
<comment type="function">
    <text evidence="5">Acts as a co-chaperone and mediates the association of the chaperones HSP70 and HSP90 probably facilitating substrate transfer from HSP70 to HSP90. Stimulates HSP70 ATPase activity and, in contrast, inhibits HSP90 ATPase activity.</text>
</comment>
<dbReference type="EMBL" id="QUTG01003007">
    <property type="protein sequence ID" value="RHY93667.1"/>
    <property type="molecule type" value="Genomic_DNA"/>
</dbReference>
<dbReference type="AlphaFoldDB" id="A0A418DF51"/>
<evidence type="ECO:0000256" key="4">
    <source>
        <dbReference type="ARBA" id="ARBA00022803"/>
    </source>
</evidence>
<proteinExistence type="predicted"/>